<gene>
    <name evidence="2" type="ORF">DFR76_103102</name>
</gene>
<protein>
    <submittedName>
        <fullName evidence="2">Uncharacterized protein</fullName>
    </submittedName>
</protein>
<dbReference type="Proteomes" id="UP000254869">
    <property type="component" value="Unassembled WGS sequence"/>
</dbReference>
<evidence type="ECO:0000313" key="2">
    <source>
        <dbReference type="EMBL" id="RDI67031.1"/>
    </source>
</evidence>
<evidence type="ECO:0000256" key="1">
    <source>
        <dbReference type="SAM" id="SignalP"/>
    </source>
</evidence>
<accession>A0A370IA80</accession>
<dbReference type="EMBL" id="QQBC01000003">
    <property type="protein sequence ID" value="RDI67031.1"/>
    <property type="molecule type" value="Genomic_DNA"/>
</dbReference>
<organism evidence="2 3">
    <name type="scientific">Nocardia pseudobrasiliensis</name>
    <dbReference type="NCBI Taxonomy" id="45979"/>
    <lineage>
        <taxon>Bacteria</taxon>
        <taxon>Bacillati</taxon>
        <taxon>Actinomycetota</taxon>
        <taxon>Actinomycetes</taxon>
        <taxon>Mycobacteriales</taxon>
        <taxon>Nocardiaceae</taxon>
        <taxon>Nocardia</taxon>
    </lineage>
</organism>
<dbReference type="RefSeq" id="WP_068005086.1">
    <property type="nucleotide sequence ID" value="NZ_QQBC01000003.1"/>
</dbReference>
<comment type="caution">
    <text evidence="2">The sequence shown here is derived from an EMBL/GenBank/DDBJ whole genome shotgun (WGS) entry which is preliminary data.</text>
</comment>
<name>A0A370IA80_9NOCA</name>
<feature type="signal peptide" evidence="1">
    <location>
        <begin position="1"/>
        <end position="24"/>
    </location>
</feature>
<proteinExistence type="predicted"/>
<evidence type="ECO:0000313" key="3">
    <source>
        <dbReference type="Proteomes" id="UP000254869"/>
    </source>
</evidence>
<feature type="chain" id="PRO_5039408161" evidence="1">
    <location>
        <begin position="25"/>
        <end position="140"/>
    </location>
</feature>
<dbReference type="AlphaFoldDB" id="A0A370IA80"/>
<sequence length="140" mass="14764">MRKVELFGAALLFTATIAAVPADAAAAPVCGGLLSDWQNATYTGMLTGEAGELHSVTVRIPGDTVSVTTDTHSWEARDLRVELREGELSWGSTVPDRSFTQTLRMPLCTAGSTEVVAAEFTAERSTLSGGSTAFGWVVRA</sequence>
<keyword evidence="3" id="KW-1185">Reference proteome</keyword>
<reference evidence="2 3" key="1">
    <citation type="submission" date="2018-07" db="EMBL/GenBank/DDBJ databases">
        <title>Genomic Encyclopedia of Type Strains, Phase IV (KMG-IV): sequencing the most valuable type-strain genomes for metagenomic binning, comparative biology and taxonomic classification.</title>
        <authorList>
            <person name="Goeker M."/>
        </authorList>
    </citation>
    <scope>NUCLEOTIDE SEQUENCE [LARGE SCALE GENOMIC DNA]</scope>
    <source>
        <strain evidence="2 3">DSM 44290</strain>
    </source>
</reference>
<keyword evidence="1" id="KW-0732">Signal</keyword>